<dbReference type="InterPro" id="IPR009003">
    <property type="entry name" value="Peptidase_S1_PA"/>
</dbReference>
<gene>
    <name evidence="3" type="ORF">METZ01_LOCUS434621</name>
</gene>
<reference evidence="3" key="1">
    <citation type="submission" date="2018-05" db="EMBL/GenBank/DDBJ databases">
        <authorList>
            <person name="Lanie J.A."/>
            <person name="Ng W.-L."/>
            <person name="Kazmierczak K.M."/>
            <person name="Andrzejewski T.M."/>
            <person name="Davidsen T.M."/>
            <person name="Wayne K.J."/>
            <person name="Tettelin H."/>
            <person name="Glass J.I."/>
            <person name="Rusch D."/>
            <person name="Podicherti R."/>
            <person name="Tsui H.-C.T."/>
            <person name="Winkler M.E."/>
        </authorList>
    </citation>
    <scope>NUCLEOTIDE SEQUENCE</scope>
</reference>
<keyword evidence="1" id="KW-0645">Protease</keyword>
<dbReference type="SUPFAM" id="SSF50494">
    <property type="entry name" value="Trypsin-like serine proteases"/>
    <property type="match status" value="1"/>
</dbReference>
<feature type="non-terminal residue" evidence="3">
    <location>
        <position position="218"/>
    </location>
</feature>
<organism evidence="3">
    <name type="scientific">marine metagenome</name>
    <dbReference type="NCBI Taxonomy" id="408172"/>
    <lineage>
        <taxon>unclassified sequences</taxon>
        <taxon>metagenomes</taxon>
        <taxon>ecological metagenomes</taxon>
    </lineage>
</organism>
<evidence type="ECO:0000256" key="1">
    <source>
        <dbReference type="ARBA" id="ARBA00022670"/>
    </source>
</evidence>
<dbReference type="PANTHER" id="PTHR43343">
    <property type="entry name" value="PEPTIDASE S12"/>
    <property type="match status" value="1"/>
</dbReference>
<protein>
    <recommendedName>
        <fullName evidence="4">Serine protease</fullName>
    </recommendedName>
</protein>
<dbReference type="Pfam" id="PF13365">
    <property type="entry name" value="Trypsin_2"/>
    <property type="match status" value="1"/>
</dbReference>
<dbReference type="InterPro" id="IPR051201">
    <property type="entry name" value="Chloro_Bact_Ser_Proteases"/>
</dbReference>
<accession>A0A382YEN5</accession>
<evidence type="ECO:0000256" key="2">
    <source>
        <dbReference type="ARBA" id="ARBA00022801"/>
    </source>
</evidence>
<name>A0A382YEN5_9ZZZZ</name>
<dbReference type="PANTHER" id="PTHR43343:SF3">
    <property type="entry name" value="PROTEASE DO-LIKE 8, CHLOROPLASTIC"/>
    <property type="match status" value="1"/>
</dbReference>
<proteinExistence type="predicted"/>
<sequence length="218" mass="23253">MWVGVVVGCAAPQTQPVVYAKLKEASVEILLNGRLAGSGSVVDAQGHVFIANHMVPGDGAKVEAQSTALGRHPIKVVARDRAHDLVLLKLPARDQPYPHLSLAKANTKAGQPVYLFGAPVFRHHVMISGTVARDRPTFEFYDGAFRKILHISAISPIGTSGGPWVNANGELIGVQSAAMTINGAHQGIAYAAPLESLRWLLEKKETVHSATMQTGVEE</sequence>
<dbReference type="PRINTS" id="PR00834">
    <property type="entry name" value="PROTEASES2C"/>
</dbReference>
<evidence type="ECO:0000313" key="3">
    <source>
        <dbReference type="EMBL" id="SVD81767.1"/>
    </source>
</evidence>
<evidence type="ECO:0008006" key="4">
    <source>
        <dbReference type="Google" id="ProtNLM"/>
    </source>
</evidence>
<dbReference type="GO" id="GO:0004252">
    <property type="term" value="F:serine-type endopeptidase activity"/>
    <property type="evidence" value="ECO:0007669"/>
    <property type="project" value="InterPro"/>
</dbReference>
<dbReference type="InterPro" id="IPR001940">
    <property type="entry name" value="Peptidase_S1C"/>
</dbReference>
<dbReference type="AlphaFoldDB" id="A0A382YEN5"/>
<dbReference type="EMBL" id="UINC01175241">
    <property type="protein sequence ID" value="SVD81767.1"/>
    <property type="molecule type" value="Genomic_DNA"/>
</dbReference>
<dbReference type="GO" id="GO:0006508">
    <property type="term" value="P:proteolysis"/>
    <property type="evidence" value="ECO:0007669"/>
    <property type="project" value="UniProtKB-KW"/>
</dbReference>
<dbReference type="Gene3D" id="2.40.10.120">
    <property type="match status" value="1"/>
</dbReference>
<keyword evidence="2" id="KW-0378">Hydrolase</keyword>